<name>A0A1G2R1X2_9BACT</name>
<protein>
    <recommendedName>
        <fullName evidence="3">DUF11 domain-containing protein</fullName>
    </recommendedName>
</protein>
<dbReference type="AlphaFoldDB" id="A0A1G2R1X2"/>
<organism evidence="1 2">
    <name type="scientific">Candidatus Wildermuthbacteria bacterium RIFCSPHIGHO2_02_FULL_45_25</name>
    <dbReference type="NCBI Taxonomy" id="1802450"/>
    <lineage>
        <taxon>Bacteria</taxon>
        <taxon>Candidatus Wildermuthiibacteriota</taxon>
    </lineage>
</organism>
<proteinExistence type="predicted"/>
<dbReference type="Proteomes" id="UP000178092">
    <property type="component" value="Unassembled WGS sequence"/>
</dbReference>
<dbReference type="Gene3D" id="2.60.40.1170">
    <property type="entry name" value="Mu homology domain, subdomain B"/>
    <property type="match status" value="1"/>
</dbReference>
<evidence type="ECO:0000313" key="2">
    <source>
        <dbReference type="Proteomes" id="UP000178092"/>
    </source>
</evidence>
<dbReference type="PANTHER" id="PTHR34819">
    <property type="entry name" value="LARGE CYSTEINE-RICH PERIPLASMIC PROTEIN OMCB"/>
    <property type="match status" value="1"/>
</dbReference>
<dbReference type="InterPro" id="IPR051172">
    <property type="entry name" value="Chlamydia_OmcB"/>
</dbReference>
<evidence type="ECO:0000313" key="1">
    <source>
        <dbReference type="EMBL" id="OHA66588.1"/>
    </source>
</evidence>
<sequence length="533" mass="59211">MQKFVLVFLLVATAALGAIGFWFWQKNSTSRADLKLEILAPDEATLGEEILYTVKWKNMGDVGFENAKLTFEYPSGALPSEGAEMRKITDIANIAPGQEGSMQFAARLFGKKDDVQEARATITYTLRNITANLRAETSTSTVLAVVPVNFELDMPSRMESEQQFDFTLNYSSNSAYPLSNLRITLEYPAGFEFRSASPSPIGEKEWNIGALNQAEGGRITVTGALHGNVQEAKLFRATLGSWKEGKFTLLRDNSKIVQIIEPRLFITQKINGSSDYIANAGDTLHYEVFFRNSSDRPLENLSMVVSLDGKPFDLTSIRADGGNFKPGDNSISWRPSDVPQLRFLGRGEEGKIEFWVDAQKEFRPVSPQEMNFVLKNSVFLSDAKEDFTMKLSANPGVEQRIIGDATPGAPQTEKFYIVEWKATNAYNDVGNVRVKATLPAGVEFADDVQPREAVVTYDSVSKEIVWTVADLPAGTGYFGEFPAPLITFRVRVTNRVEKIMGEARITGEDRFTNRSVTDTAPEITFQSDSNHNE</sequence>
<accession>A0A1G2R1X2</accession>
<dbReference type="Gene3D" id="2.60.40.10">
    <property type="entry name" value="Immunoglobulins"/>
    <property type="match status" value="1"/>
</dbReference>
<evidence type="ECO:0008006" key="3">
    <source>
        <dbReference type="Google" id="ProtNLM"/>
    </source>
</evidence>
<dbReference type="InterPro" id="IPR013783">
    <property type="entry name" value="Ig-like_fold"/>
</dbReference>
<dbReference type="EMBL" id="MHTV01000028">
    <property type="protein sequence ID" value="OHA66588.1"/>
    <property type="molecule type" value="Genomic_DNA"/>
</dbReference>
<gene>
    <name evidence="1" type="ORF">A3C04_00925</name>
</gene>
<dbReference type="PANTHER" id="PTHR34819:SF5">
    <property type="entry name" value="CONSERVED REPEAT DOMAIN PROTEIN"/>
    <property type="match status" value="1"/>
</dbReference>
<reference evidence="1 2" key="1">
    <citation type="journal article" date="2016" name="Nat. Commun.">
        <title>Thousands of microbial genomes shed light on interconnected biogeochemical processes in an aquifer system.</title>
        <authorList>
            <person name="Anantharaman K."/>
            <person name="Brown C.T."/>
            <person name="Hug L.A."/>
            <person name="Sharon I."/>
            <person name="Castelle C.J."/>
            <person name="Probst A.J."/>
            <person name="Thomas B.C."/>
            <person name="Singh A."/>
            <person name="Wilkins M.J."/>
            <person name="Karaoz U."/>
            <person name="Brodie E.L."/>
            <person name="Williams K.H."/>
            <person name="Hubbard S.S."/>
            <person name="Banfield J.F."/>
        </authorList>
    </citation>
    <scope>NUCLEOTIDE SEQUENCE [LARGE SCALE GENOMIC DNA]</scope>
</reference>
<comment type="caution">
    <text evidence="1">The sequence shown here is derived from an EMBL/GenBank/DDBJ whole genome shotgun (WGS) entry which is preliminary data.</text>
</comment>